<comment type="subcellular location">
    <subcellularLocation>
        <location evidence="1">Cell membrane</location>
        <topology evidence="1">Multi-pass membrane protein</topology>
    </subcellularLocation>
</comment>
<comment type="caution">
    <text evidence="9">The sequence shown here is derived from an EMBL/GenBank/DDBJ whole genome shotgun (WGS) entry which is preliminary data.</text>
</comment>
<feature type="transmembrane region" description="Helical" evidence="7">
    <location>
        <begin position="342"/>
        <end position="368"/>
    </location>
</feature>
<evidence type="ECO:0000256" key="7">
    <source>
        <dbReference type="SAM" id="Phobius"/>
    </source>
</evidence>
<reference evidence="9 10" key="1">
    <citation type="submission" date="2021-05" db="EMBL/GenBank/DDBJ databases">
        <title>The draft genome of Geobacter pelophilus DSM 12255.</title>
        <authorList>
            <person name="Xu Z."/>
            <person name="Masuda Y."/>
            <person name="Itoh H."/>
            <person name="Senoo K."/>
        </authorList>
    </citation>
    <scope>NUCLEOTIDE SEQUENCE [LARGE SCALE GENOMIC DNA]</scope>
    <source>
        <strain evidence="9 10">DSM 12255</strain>
    </source>
</reference>
<organism evidence="9 10">
    <name type="scientific">Geoanaerobacter pelophilus</name>
    <dbReference type="NCBI Taxonomy" id="60036"/>
    <lineage>
        <taxon>Bacteria</taxon>
        <taxon>Pseudomonadati</taxon>
        <taxon>Thermodesulfobacteriota</taxon>
        <taxon>Desulfuromonadia</taxon>
        <taxon>Geobacterales</taxon>
        <taxon>Geobacteraceae</taxon>
        <taxon>Geoanaerobacter</taxon>
    </lineage>
</organism>
<sequence>MITPLNRHKNILEFALSSLLRRRAKNLSLLGLYTMVVFVLASLIFFVHSLKREAAAVLSGAPEMVIQRQIAGRHDLIPLEYIEKISAIRGVATVEPRYWGYYYDPVFGANYTVMVSEARKLTPGNIIIGNGVARTQRISAGDMVTFRSASKNPLLLNVQELLNYESELVAADLILISGEDFQAMFNLPRHQATDLAVTINNPAELATIAAKIAERYPDVRPILRNEILRTYDSLFDWRGGMMTVILFSAILSFVIFAWDKASGLSAEERREIGILKSIGWETSDVLLLKFWEGTAISLTAFLLGSNLAYVHVFFLSAPLFAPALKGWSVLYPEFRLIPAIDFFQLAVLFFLSVVPYTAATILPSWMAATVDPDAAMRS</sequence>
<dbReference type="AlphaFoldDB" id="A0AAW4L7G5"/>
<dbReference type="GO" id="GO:0044874">
    <property type="term" value="P:lipoprotein localization to outer membrane"/>
    <property type="evidence" value="ECO:0007669"/>
    <property type="project" value="TreeGrafter"/>
</dbReference>
<comment type="similarity">
    <text evidence="2">Belongs to the ABC-4 integral membrane protein family. LolC/E subfamily.</text>
</comment>
<keyword evidence="4 7" id="KW-0812">Transmembrane</keyword>
<evidence type="ECO:0000256" key="3">
    <source>
        <dbReference type="ARBA" id="ARBA00022475"/>
    </source>
</evidence>
<keyword evidence="5 7" id="KW-1133">Transmembrane helix</keyword>
<evidence type="ECO:0000256" key="4">
    <source>
        <dbReference type="ARBA" id="ARBA00022692"/>
    </source>
</evidence>
<proteinExistence type="inferred from homology"/>
<dbReference type="PANTHER" id="PTHR30489">
    <property type="entry name" value="LIPOPROTEIN-RELEASING SYSTEM TRANSMEMBRANE PROTEIN LOLE"/>
    <property type="match status" value="1"/>
</dbReference>
<evidence type="ECO:0000313" key="9">
    <source>
        <dbReference type="EMBL" id="MBT0666107.1"/>
    </source>
</evidence>
<evidence type="ECO:0000256" key="5">
    <source>
        <dbReference type="ARBA" id="ARBA00022989"/>
    </source>
</evidence>
<dbReference type="GO" id="GO:0098797">
    <property type="term" value="C:plasma membrane protein complex"/>
    <property type="evidence" value="ECO:0007669"/>
    <property type="project" value="TreeGrafter"/>
</dbReference>
<evidence type="ECO:0000256" key="1">
    <source>
        <dbReference type="ARBA" id="ARBA00004651"/>
    </source>
</evidence>
<dbReference type="InterPro" id="IPR003838">
    <property type="entry name" value="ABC3_permease_C"/>
</dbReference>
<feature type="transmembrane region" description="Helical" evidence="7">
    <location>
        <begin position="295"/>
        <end position="321"/>
    </location>
</feature>
<feature type="transmembrane region" description="Helical" evidence="7">
    <location>
        <begin position="27"/>
        <end position="47"/>
    </location>
</feature>
<feature type="domain" description="ABC3 transporter permease C-terminal" evidence="8">
    <location>
        <begin position="244"/>
        <end position="371"/>
    </location>
</feature>
<dbReference type="Proteomes" id="UP000811899">
    <property type="component" value="Unassembled WGS sequence"/>
</dbReference>
<accession>A0AAW4L7G5</accession>
<evidence type="ECO:0000256" key="2">
    <source>
        <dbReference type="ARBA" id="ARBA00005236"/>
    </source>
</evidence>
<evidence type="ECO:0000259" key="8">
    <source>
        <dbReference type="Pfam" id="PF02687"/>
    </source>
</evidence>
<dbReference type="RefSeq" id="WP_214172871.1">
    <property type="nucleotide sequence ID" value="NZ_JAHCVJ010000008.1"/>
</dbReference>
<dbReference type="InterPro" id="IPR051447">
    <property type="entry name" value="Lipoprotein-release_system"/>
</dbReference>
<name>A0AAW4L7G5_9BACT</name>
<feature type="transmembrane region" description="Helical" evidence="7">
    <location>
        <begin position="239"/>
        <end position="258"/>
    </location>
</feature>
<dbReference type="EMBL" id="JAHCVJ010000008">
    <property type="protein sequence ID" value="MBT0666107.1"/>
    <property type="molecule type" value="Genomic_DNA"/>
</dbReference>
<gene>
    <name evidence="9" type="ORF">KI809_17480</name>
</gene>
<protein>
    <submittedName>
        <fullName evidence="9">FtsX-like permease family protein</fullName>
    </submittedName>
</protein>
<evidence type="ECO:0000256" key="6">
    <source>
        <dbReference type="ARBA" id="ARBA00023136"/>
    </source>
</evidence>
<dbReference type="Pfam" id="PF02687">
    <property type="entry name" value="FtsX"/>
    <property type="match status" value="1"/>
</dbReference>
<keyword evidence="3" id="KW-1003">Cell membrane</keyword>
<keyword evidence="10" id="KW-1185">Reference proteome</keyword>
<dbReference type="PANTHER" id="PTHR30489:SF0">
    <property type="entry name" value="LIPOPROTEIN-RELEASING SYSTEM TRANSMEMBRANE PROTEIN LOLE"/>
    <property type="match status" value="1"/>
</dbReference>
<evidence type="ECO:0000313" key="10">
    <source>
        <dbReference type="Proteomes" id="UP000811899"/>
    </source>
</evidence>
<keyword evidence="6 7" id="KW-0472">Membrane</keyword>